<dbReference type="GeneID" id="69057102"/>
<proteinExistence type="predicted"/>
<protein>
    <recommendedName>
        <fullName evidence="4">Glycoside hydrolase 120 insertion domain-containing protein</fullName>
    </recommendedName>
</protein>
<dbReference type="Gene3D" id="2.60.40.1180">
    <property type="entry name" value="Golgi alpha-mannosidase II"/>
    <property type="match status" value="1"/>
</dbReference>
<accession>A0A6P1E179</accession>
<dbReference type="SUPFAM" id="SSF51126">
    <property type="entry name" value="Pectin lyase-like"/>
    <property type="match status" value="1"/>
</dbReference>
<evidence type="ECO:0000256" key="3">
    <source>
        <dbReference type="ARBA" id="ARBA00022729"/>
    </source>
</evidence>
<dbReference type="InterPro" id="IPR049169">
    <property type="entry name" value="Glyco_hydro_120_ins"/>
</dbReference>
<evidence type="ECO:0000313" key="6">
    <source>
        <dbReference type="Proteomes" id="UP000465035"/>
    </source>
</evidence>
<dbReference type="AlphaFoldDB" id="A0A6P1E179"/>
<organism evidence="5 6">
    <name type="scientific">Lentilactobacillus hilgardii</name>
    <name type="common">Lactobacillus hilgardii</name>
    <dbReference type="NCBI Taxonomy" id="1588"/>
    <lineage>
        <taxon>Bacteria</taxon>
        <taxon>Bacillati</taxon>
        <taxon>Bacillota</taxon>
        <taxon>Bacilli</taxon>
        <taxon>Lactobacillales</taxon>
        <taxon>Lactobacillaceae</taxon>
        <taxon>Lentilactobacillus</taxon>
    </lineage>
</organism>
<dbReference type="Proteomes" id="UP000465035">
    <property type="component" value="Chromosome"/>
</dbReference>
<dbReference type="Gene3D" id="2.160.20.10">
    <property type="entry name" value="Single-stranded right-handed beta-helix, Pectin lyase-like"/>
    <property type="match status" value="1"/>
</dbReference>
<dbReference type="InterPro" id="IPR012334">
    <property type="entry name" value="Pectin_lyas_fold"/>
</dbReference>
<feature type="domain" description="Glycoside hydrolase 120 insertion" evidence="4">
    <location>
        <begin position="80"/>
        <end position="199"/>
    </location>
</feature>
<dbReference type="PANTHER" id="PTHR40088">
    <property type="entry name" value="PECTATE LYASE (EUROFUNG)"/>
    <property type="match status" value="1"/>
</dbReference>
<sequence length="639" mass="71968">MAIYHVAKNGTDDNVGTENQPFLTINHAAQIALPGDTVMVHQGVYREWVDPKNAGLNDRQRITYQAVAGDHVVLKGSEVVKDWQPVTKGIWKTVVDNKLFGDYNPFAVKLDGDWLEQGNDCHAGDLYVNHHSFYEAHSYEKMATADERKTVTDYVTGIRSADRHAARTKYRWFAEVSDQTTTIYANFHELDPKQALVEISVRKCCFYPRHTGINYVTLSGFEICQAATPWAPPTTEQIGMVGPHWAKGWQIKDNELHDAKCCAISIGCPKLGDDNAYNQRHDKPGYQYQLERIFNASRHGWAADTVGAHEIVHNTIYNCGQCAIVGNMGCIFSRIVDNRIFEIGTKYEFGGWEIAAIKFHAPIDTEISQNKIDHCILGTWLDWEAQGTKIDRNLYHHNLRDLLIEMCHGPLLVVNNVFASKRAIDEYAQGTAFINNLIAGQNTIQSVLNRATPYHLPHSTAIKGYAMVYGGDDRYYNNIFIKPKDESLVSGTSLYNGSPTTMRDYISQIEKRMPGDVELFETVRQPTYIDHNVYLQGAKRFSKEKSFVENAELNTHFEIKQNEDSVSMTFEMPSNLASAKAQPISADQLGKLRIVDAKFESADSKPLQFNNDYFGNPFNDTGAMGPFAGLKPGTNHFQI</sequence>
<comment type="subcellular location">
    <subcellularLocation>
        <location evidence="1">Secreted</location>
    </subcellularLocation>
</comment>
<dbReference type="Pfam" id="PF21258">
    <property type="entry name" value="Glyco_hydro_120_ins"/>
    <property type="match status" value="1"/>
</dbReference>
<dbReference type="GO" id="GO:0016837">
    <property type="term" value="F:carbon-oxygen lyase activity, acting on polysaccharides"/>
    <property type="evidence" value="ECO:0007669"/>
    <property type="project" value="TreeGrafter"/>
</dbReference>
<keyword evidence="3" id="KW-0732">Signal</keyword>
<evidence type="ECO:0000256" key="1">
    <source>
        <dbReference type="ARBA" id="ARBA00004613"/>
    </source>
</evidence>
<dbReference type="GO" id="GO:0005576">
    <property type="term" value="C:extracellular region"/>
    <property type="evidence" value="ECO:0007669"/>
    <property type="project" value="UniProtKB-SubCell"/>
</dbReference>
<evidence type="ECO:0000259" key="4">
    <source>
        <dbReference type="Pfam" id="PF21258"/>
    </source>
</evidence>
<dbReference type="SMR" id="A0A6P1E179"/>
<dbReference type="InterPro" id="IPR052052">
    <property type="entry name" value="Polysaccharide_Lyase_9"/>
</dbReference>
<evidence type="ECO:0000256" key="2">
    <source>
        <dbReference type="ARBA" id="ARBA00022525"/>
    </source>
</evidence>
<dbReference type="EMBL" id="CP047121">
    <property type="protein sequence ID" value="QHB51056.1"/>
    <property type="molecule type" value="Genomic_DNA"/>
</dbReference>
<gene>
    <name evidence="5" type="ORF">GQR93_01870</name>
</gene>
<reference evidence="5 6" key="1">
    <citation type="submission" date="2019-12" db="EMBL/GenBank/DDBJ databases">
        <title>Lactobacillus hilgardii FLUB.</title>
        <authorList>
            <person name="Gustaw K."/>
        </authorList>
    </citation>
    <scope>NUCLEOTIDE SEQUENCE [LARGE SCALE GENOMIC DNA]</scope>
    <source>
        <strain evidence="5 6">FLUB</strain>
    </source>
</reference>
<evidence type="ECO:0000313" key="5">
    <source>
        <dbReference type="EMBL" id="QHB51056.1"/>
    </source>
</evidence>
<name>A0A6P1E179_LENHI</name>
<dbReference type="InterPro" id="IPR011050">
    <property type="entry name" value="Pectin_lyase_fold/virulence"/>
</dbReference>
<dbReference type="RefSeq" id="WP_003551802.1">
    <property type="nucleotide sequence ID" value="NZ_CABKOL010000106.1"/>
</dbReference>
<keyword evidence="2" id="KW-0964">Secreted</keyword>
<dbReference type="PANTHER" id="PTHR40088:SF2">
    <property type="entry name" value="SECRETED SUGAR HYDROLASE"/>
    <property type="match status" value="1"/>
</dbReference>
<dbReference type="InterPro" id="IPR013780">
    <property type="entry name" value="Glyco_hydro_b"/>
</dbReference>